<dbReference type="EMBL" id="CP007174">
    <property type="protein sequence ID" value="AIF83364.1"/>
    <property type="molecule type" value="Genomic_DNA"/>
</dbReference>
<organism evidence="1 2">
    <name type="scientific">Candidatus Nitrososphaera evergladensis SR1</name>
    <dbReference type="NCBI Taxonomy" id="1459636"/>
    <lineage>
        <taxon>Archaea</taxon>
        <taxon>Nitrososphaerota</taxon>
        <taxon>Nitrososphaeria</taxon>
        <taxon>Nitrososphaerales</taxon>
        <taxon>Nitrososphaeraceae</taxon>
        <taxon>Nitrososphaera</taxon>
    </lineage>
</organism>
<gene>
    <name evidence="1" type="ORF">NTE_01295</name>
</gene>
<dbReference type="KEGG" id="nev:NTE_01295"/>
<dbReference type="Proteomes" id="UP000028194">
    <property type="component" value="Chromosome"/>
</dbReference>
<accession>A0A075MVN7</accession>
<dbReference type="OrthoDB" id="9948at2157"/>
<dbReference type="PANTHER" id="PTHR38597">
    <property type="entry name" value="BLL3834 PROTEIN"/>
    <property type="match status" value="1"/>
</dbReference>
<protein>
    <recommendedName>
        <fullName evidence="3">DUF763 domain-containing protein</fullName>
    </recommendedName>
</protein>
<evidence type="ECO:0000313" key="2">
    <source>
        <dbReference type="Proteomes" id="UP000028194"/>
    </source>
</evidence>
<dbReference type="STRING" id="1459636.NTE_01295"/>
<dbReference type="eggNOG" id="arCOG04253">
    <property type="taxonomic scope" value="Archaea"/>
</dbReference>
<dbReference type="AlphaFoldDB" id="A0A075MVN7"/>
<proteinExistence type="predicted"/>
<sequence length="390" mass="43188">MLSLQRPKLRRTQFINLPLHTGHPPAYLMRRMARLSHAMAKVMVDSYGQQEFLRRLSDPLWFQAFGCVLGFDWHSSGVTTVVTGVLKQSLSPDVHGIAIAGGKGKKSTSAMSDIPRLAGDFGLSSAKTDSLLYASKMSAKVDSAAVQDGYSLYHHAILFDERGDWAVVQQGMNAENRMARRYHWVSDSLKQGGYVLAPHAGIICEQKTARTLDMTASGSQESQKVSLDLARGNPDNLKSSIYKLTAENTLDKWLIEGEPATTKKSTMMTGYEMPRRLDWDLFRQIYDVQPKNYEELLSMQGVGAATVRALALVSELIYGTPASWQDPVKYSFAHGGKDGVPHPVARKVYDQSIKYLEGAIDGAELEREERTTALKKLAKFSEAMFPSSSS</sequence>
<dbReference type="Pfam" id="PF05559">
    <property type="entry name" value="DUF763"/>
    <property type="match status" value="1"/>
</dbReference>
<dbReference type="HOGENOM" id="CLU_061722_0_0_2"/>
<evidence type="ECO:0008006" key="3">
    <source>
        <dbReference type="Google" id="ProtNLM"/>
    </source>
</evidence>
<name>A0A075MVN7_9ARCH</name>
<reference evidence="1 2" key="1">
    <citation type="journal article" date="2014" name="PLoS ONE">
        <title>Genome Sequence of Candidatus Nitrososphaera evergladensis from Group I.1b Enriched from Everglades Soil Reveals Novel Genomic Features of the Ammonia-Oxidizing Archaea.</title>
        <authorList>
            <person name="Zhalnina K.V."/>
            <person name="Dias R."/>
            <person name="Leonard M.T."/>
            <person name="Dorr de Quadros P."/>
            <person name="Camargo F.A."/>
            <person name="Drew J.C."/>
            <person name="Farmerie W.G."/>
            <person name="Daroub S.H."/>
            <person name="Triplett E.W."/>
        </authorList>
    </citation>
    <scope>NUCLEOTIDE SEQUENCE [LARGE SCALE GENOMIC DNA]</scope>
    <source>
        <strain evidence="1 2">SR1</strain>
    </source>
</reference>
<dbReference type="PANTHER" id="PTHR38597:SF1">
    <property type="entry name" value="BLL3834 PROTEIN"/>
    <property type="match status" value="1"/>
</dbReference>
<keyword evidence="2" id="KW-1185">Reference proteome</keyword>
<dbReference type="InterPro" id="IPR008482">
    <property type="entry name" value="DUF763"/>
</dbReference>
<evidence type="ECO:0000313" key="1">
    <source>
        <dbReference type="EMBL" id="AIF83364.1"/>
    </source>
</evidence>